<dbReference type="EMBL" id="CP021780">
    <property type="protein sequence ID" value="ASA22764.1"/>
    <property type="molecule type" value="Genomic_DNA"/>
</dbReference>
<sequence length="582" mass="63555">MANPLAILISAKLNSGLALKDLNASIRALSKHPSLQKIDLKLNIDKSFINNIQSLSKNLNTITSQLQQQSTANNAVNNSSKNTTQSIQDQTKATNEAIKAEQKWQIEREKTNSKGIRTVTSGNNVDNSKQTVTYLPDNSIKNIDNITNQLKDYKALEALDRDHYNALKTNQSRIEAMDKLHYLALQKNRDLDWKNLQASNKQAEATDKAHYQAIKMNNDMIAKNQKQTQSLINSAFSGKQNTNSASSGVAEAKALDILNRQYDKVLSNLNAAKNSGKQLTDSELTGINRRIEALNNLASRQKTVEKDRATLSSTQLRTETQINNLLSGRHKDKVDSSQLTSLLAQLKSLDTQTANFKTKSKEITDQINRIGAEARNASPNVQGLGNILKTTFSSMLMYAGVGSLFYGSINALKQMTQTIIEVDSQLTQLKRVMDEDTDFDSMLTKNIGLANELGRSIKEVNENAIGFARMGFDENQTVELAKTATLFQNISDLTPTEAVDTLTASMTVFGVEAGKSIEVANKINEVDNNFAVSSQGLALSINKSASAGKTFGVTIDKLIGDTTAITTATRESGAVVGKLVAA</sequence>
<feature type="domain" description="Phage tail tape measure protein" evidence="2">
    <location>
        <begin position="449"/>
        <end position="577"/>
    </location>
</feature>
<protein>
    <submittedName>
        <fullName evidence="3">Phage tail tape measure protein</fullName>
    </submittedName>
</protein>
<name>A0A2Z2KAU1_9BACL</name>
<dbReference type="OrthoDB" id="5902884at2"/>
<dbReference type="NCBIfam" id="TIGR01760">
    <property type="entry name" value="tape_meas_TP901"/>
    <property type="match status" value="1"/>
</dbReference>
<dbReference type="RefSeq" id="WP_087916762.1">
    <property type="nucleotide sequence ID" value="NZ_CP021780.1"/>
</dbReference>
<feature type="region of interest" description="Disordered" evidence="1">
    <location>
        <begin position="70"/>
        <end position="94"/>
    </location>
</feature>
<dbReference type="Proteomes" id="UP000249890">
    <property type="component" value="Chromosome"/>
</dbReference>
<evidence type="ECO:0000259" key="2">
    <source>
        <dbReference type="Pfam" id="PF10145"/>
    </source>
</evidence>
<organism evidence="3 4">
    <name type="scientific">Paenibacillus donghaensis</name>
    <dbReference type="NCBI Taxonomy" id="414771"/>
    <lineage>
        <taxon>Bacteria</taxon>
        <taxon>Bacillati</taxon>
        <taxon>Bacillota</taxon>
        <taxon>Bacilli</taxon>
        <taxon>Bacillales</taxon>
        <taxon>Paenibacillaceae</taxon>
        <taxon>Paenibacillus</taxon>
    </lineage>
</organism>
<gene>
    <name evidence="3" type="ORF">B9T62_19345</name>
</gene>
<evidence type="ECO:0000256" key="1">
    <source>
        <dbReference type="SAM" id="MobiDB-lite"/>
    </source>
</evidence>
<evidence type="ECO:0000313" key="3">
    <source>
        <dbReference type="EMBL" id="ASA22764.1"/>
    </source>
</evidence>
<dbReference type="Pfam" id="PF10145">
    <property type="entry name" value="PhageMin_Tail"/>
    <property type="match status" value="1"/>
</dbReference>
<dbReference type="KEGG" id="pdh:B9T62_19345"/>
<evidence type="ECO:0000313" key="4">
    <source>
        <dbReference type="Proteomes" id="UP000249890"/>
    </source>
</evidence>
<accession>A0A2Z2KAU1</accession>
<proteinExistence type="predicted"/>
<reference evidence="3 4" key="1">
    <citation type="submission" date="2017-06" db="EMBL/GenBank/DDBJ databases">
        <title>Complete genome sequence of Paenibacillus donghaensis KCTC 13049T isolated from East Sea sediment, South Korea.</title>
        <authorList>
            <person name="Jung B.K."/>
            <person name="Hong S.-J."/>
            <person name="Shin J.-H."/>
        </authorList>
    </citation>
    <scope>NUCLEOTIDE SEQUENCE [LARGE SCALE GENOMIC DNA]</scope>
    <source>
        <strain evidence="3 4">KCTC 13049</strain>
    </source>
</reference>
<dbReference type="InterPro" id="IPR010090">
    <property type="entry name" value="Phage_tape_meas"/>
</dbReference>
<keyword evidence="4" id="KW-1185">Reference proteome</keyword>
<dbReference type="AlphaFoldDB" id="A0A2Z2KAU1"/>